<keyword evidence="8" id="KW-0915">Sodium</keyword>
<keyword evidence="9 15" id="KW-0406">Ion transport</keyword>
<feature type="transmembrane region" description="Helical" evidence="15">
    <location>
        <begin position="413"/>
        <end position="442"/>
    </location>
</feature>
<organism evidence="18 19">
    <name type="scientific">Charadrius vociferus</name>
    <name type="common">Killdeer</name>
    <name type="synonym">Aegialitis vocifera</name>
    <dbReference type="NCBI Taxonomy" id="50402"/>
    <lineage>
        <taxon>Eukaryota</taxon>
        <taxon>Metazoa</taxon>
        <taxon>Chordata</taxon>
        <taxon>Craniata</taxon>
        <taxon>Vertebrata</taxon>
        <taxon>Euteleostomi</taxon>
        <taxon>Archelosauria</taxon>
        <taxon>Archosauria</taxon>
        <taxon>Dinosauria</taxon>
        <taxon>Saurischia</taxon>
        <taxon>Theropoda</taxon>
        <taxon>Coelurosauria</taxon>
        <taxon>Aves</taxon>
        <taxon>Neognathae</taxon>
        <taxon>Neoaves</taxon>
        <taxon>Charadriiformes</taxon>
        <taxon>Charadriidae</taxon>
        <taxon>Charadrius</taxon>
    </lineage>
</organism>
<accession>A0A0A0AKB8</accession>
<dbReference type="InterPro" id="IPR013769">
    <property type="entry name" value="Band3_cytoplasmic_dom"/>
</dbReference>
<feature type="transmembrane region" description="Helical" evidence="15">
    <location>
        <begin position="852"/>
        <end position="883"/>
    </location>
</feature>
<dbReference type="Pfam" id="PF07565">
    <property type="entry name" value="Band_3_cyto"/>
    <property type="match status" value="1"/>
</dbReference>
<dbReference type="Proteomes" id="UP000053858">
    <property type="component" value="Unassembled WGS sequence"/>
</dbReference>
<evidence type="ECO:0000256" key="13">
    <source>
        <dbReference type="ARBA" id="ARBA00036309"/>
    </source>
</evidence>
<dbReference type="AlphaFoldDB" id="A0A0A0AKB8"/>
<keyword evidence="6" id="KW-0769">Symport</keyword>
<dbReference type="InterPro" id="IPR003020">
    <property type="entry name" value="HCO3_transpt_euk"/>
</dbReference>
<keyword evidence="7 15" id="KW-1133">Transmembrane helix</keyword>
<dbReference type="GO" id="GO:0008509">
    <property type="term" value="F:monoatomic anion transmembrane transporter activity"/>
    <property type="evidence" value="ECO:0007669"/>
    <property type="project" value="InterPro"/>
</dbReference>
<evidence type="ECO:0000313" key="19">
    <source>
        <dbReference type="Proteomes" id="UP000053858"/>
    </source>
</evidence>
<keyword evidence="3 15" id="KW-0813">Transport</keyword>
<gene>
    <name evidence="18" type="ORF">N301_14253</name>
</gene>
<keyword evidence="4" id="KW-1003">Cell membrane</keyword>
<protein>
    <recommendedName>
        <fullName evidence="15">Anion exchange protein</fullName>
    </recommendedName>
</protein>
<dbReference type="SUPFAM" id="SSF55804">
    <property type="entry name" value="Phoshotransferase/anion transport protein"/>
    <property type="match status" value="1"/>
</dbReference>
<feature type="transmembrane region" description="Helical" evidence="15">
    <location>
        <begin position="378"/>
        <end position="401"/>
    </location>
</feature>
<feature type="domain" description="Band 3 cytoplasmic" evidence="17">
    <location>
        <begin position="19"/>
        <end position="296"/>
    </location>
</feature>
<dbReference type="FunFam" id="3.40.930.10:FF:000002">
    <property type="entry name" value="Anion exchange protein"/>
    <property type="match status" value="1"/>
</dbReference>
<dbReference type="InterPro" id="IPR011531">
    <property type="entry name" value="HCO3_transpt-like_TM_dom"/>
</dbReference>
<comment type="subcellular location">
    <subcellularLocation>
        <location evidence="1">Basolateral cell membrane</location>
        <topology evidence="1">Multi-pass membrane protein</topology>
    </subcellularLocation>
    <subcellularLocation>
        <location evidence="15">Membrane</location>
        <topology evidence="15">Multi-pass membrane protein</topology>
    </subcellularLocation>
</comment>
<dbReference type="Gene3D" id="1.10.287.570">
    <property type="entry name" value="Helical hairpin bin"/>
    <property type="match status" value="1"/>
</dbReference>
<feature type="transmembrane region" description="Helical" evidence="15">
    <location>
        <begin position="715"/>
        <end position="739"/>
    </location>
</feature>
<feature type="non-terminal residue" evidence="18">
    <location>
        <position position="921"/>
    </location>
</feature>
<sequence length="921" mass="103537">AERVRFILGEEDDSPAPPQLFTELDELLAVDGQEMEWKETARWIKFEEKVEQGGERWSKPHVATLSLHSLFELRTCIEKGSIMLDMEASSLLQLVEMIVDNQIETGLLKSELKDKVTYTLLRKHRHQTKKSNLRSLADIGKTVSSAIFSKCSSALKGHGNGIGVEKLNLLFLPLSLMQLKNKFMKKLPRDAEASNVLVGEVDFLESPFIAFVRLQQAVMLGALTEVPVPTRFLFILLGPKGKAKSYHEIGRAIATLMSDEVFHDIAYKAKDRQDLIAGIDEFLDEVIVLPPGEWDPAIRIEPPKSLPSSDKRKNMYSGGENLQMNGDTPHDGGHGGGGHGDCEELQRTGRFCGGLIKDIKRKAPFFASDFYDALNIQALSAILFIYLATVTNAITFGGLLGDATDNMQGVLESFLGTAVTGAIFCLFAGQPLTILSSTGPVLVFERLLFNFSKDNDFDYLEFRLWIGLWSAFQCLILVATDASFLVKYFTRFTEEGFSSLISFIFIYDAFKKMIKLADHYPINSEFKVDYITHYSCACEPLDPAQPYGNVLFYFLQYNATIDWSSLTTKECLKYGGRLVGNNCDYVPDITLMSFILFFGTYTCSMALKKFKTSRYFPTTARKLISDFAIILSILIFCGIDALVGVDTPKLIVPSEFKPTSPERGWFIPPFGGNPWWVYLAAAIPALLVTILIFMDQQITAVIVNRKEHKLKKGAGYHLDLFWVAILMIVCSFMGLPWYVAATVISIAHIDSLKMETETSAPGEQPKFLGVREQRVTGVIVFILTGVSVFMAPILKFIPMPVLYGVFLYMGVASLNGVQFMDRLKLLLMPLKHQPDFIYLRHVPLRRVHLFTFLQVVCLALLWILKSTVAAIIFPVMILALVAVRKAMDYLFSQHDLSFLDDVIPEKDKKKKEDEKKKKKKK</sequence>
<keyword evidence="5 15" id="KW-0812">Transmembrane</keyword>
<evidence type="ECO:0000256" key="11">
    <source>
        <dbReference type="ARBA" id="ARBA00023201"/>
    </source>
</evidence>
<keyword evidence="19" id="KW-1185">Reference proteome</keyword>
<dbReference type="GO" id="GO:0008510">
    <property type="term" value="F:sodium:bicarbonate symporter activity"/>
    <property type="evidence" value="ECO:0007669"/>
    <property type="project" value="TreeGrafter"/>
</dbReference>
<evidence type="ECO:0000256" key="7">
    <source>
        <dbReference type="ARBA" id="ARBA00022989"/>
    </source>
</evidence>
<comment type="catalytic activity">
    <reaction evidence="13">
        <text>2 hydrogencarbonate(out) + Na(+)(out) = 2 hydrogencarbonate(in) + Na(+)(in)</text>
        <dbReference type="Rhea" id="RHEA:72215"/>
        <dbReference type="ChEBI" id="CHEBI:17544"/>
        <dbReference type="ChEBI" id="CHEBI:29101"/>
    </reaction>
</comment>
<dbReference type="STRING" id="50402.A0A0A0AKB8"/>
<evidence type="ECO:0000256" key="14">
    <source>
        <dbReference type="ARBA" id="ARBA00037277"/>
    </source>
</evidence>
<dbReference type="PANTHER" id="PTHR11453">
    <property type="entry name" value="ANION EXCHANGE PROTEIN"/>
    <property type="match status" value="1"/>
</dbReference>
<comment type="similarity">
    <text evidence="2 15">Belongs to the anion exchanger (TC 2.A.31) family.</text>
</comment>
<evidence type="ECO:0000256" key="6">
    <source>
        <dbReference type="ARBA" id="ARBA00022847"/>
    </source>
</evidence>
<comment type="caution">
    <text evidence="15">Lacks conserved residue(s) required for the propagation of feature annotation.</text>
</comment>
<keyword evidence="11" id="KW-0739">Sodium transport</keyword>
<feature type="transmembrane region" description="Helical" evidence="15">
    <location>
        <begin position="462"/>
        <end position="480"/>
    </location>
</feature>
<evidence type="ECO:0000256" key="8">
    <source>
        <dbReference type="ARBA" id="ARBA00023053"/>
    </source>
</evidence>
<feature type="transmembrane region" description="Helical" evidence="15">
    <location>
        <begin position="627"/>
        <end position="645"/>
    </location>
</feature>
<reference evidence="19" key="1">
    <citation type="journal article" date="2014" name="Science">
        <title>Comparative genomics reveals insights into avian genome evolution and adaptation.</title>
        <authorList>
            <consortium name="Avian Genome Consortium"/>
            <person name="Zhang G."/>
            <person name="Li C."/>
            <person name="Li Q."/>
            <person name="Li B."/>
            <person name="Larkin D.M."/>
            <person name="Lee C."/>
            <person name="Storz J.F."/>
            <person name="Antunes A."/>
            <person name="Greenwold M.J."/>
            <person name="Meredith R.W."/>
            <person name="Odeen A."/>
            <person name="Cui J."/>
            <person name="Zhou Q."/>
            <person name="Xu L."/>
            <person name="Pan H."/>
            <person name="Wang Z."/>
            <person name="Jin L."/>
            <person name="Zhang P."/>
            <person name="Hu H."/>
            <person name="Yang W."/>
            <person name="Hu J."/>
            <person name="Xiao J."/>
            <person name="Yang Z."/>
            <person name="Liu Y."/>
            <person name="Xie Q."/>
            <person name="Yu H."/>
            <person name="Lian J."/>
            <person name="Wen P."/>
            <person name="Zhang F."/>
            <person name="Li H."/>
            <person name="Zeng Y."/>
            <person name="Xiong Z."/>
            <person name="Liu S."/>
            <person name="Zhou L."/>
            <person name="Huang Z."/>
            <person name="An N."/>
            <person name="Wang J."/>
            <person name="Zheng Q."/>
            <person name="Xiong Y."/>
            <person name="Wang G."/>
            <person name="Wang B."/>
            <person name="Wang J."/>
            <person name="Fan Y."/>
            <person name="da Fonseca R.R."/>
            <person name="Alfaro-Nunez A."/>
            <person name="Schubert M."/>
            <person name="Orlando L."/>
            <person name="Mourier T."/>
            <person name="Howard J.T."/>
            <person name="Ganapathy G."/>
            <person name="Pfenning A."/>
            <person name="Whitney O."/>
            <person name="Rivas M.V."/>
            <person name="Hara E."/>
            <person name="Smith J."/>
            <person name="Farre M."/>
            <person name="Narayan J."/>
            <person name="Slavov G."/>
            <person name="Romanov M.N."/>
            <person name="Borges R."/>
            <person name="Machado J.P."/>
            <person name="Khan I."/>
            <person name="Springer M.S."/>
            <person name="Gatesy J."/>
            <person name="Hoffmann F.G."/>
            <person name="Opazo J.C."/>
            <person name="Hastad O."/>
            <person name="Sawyer R.H."/>
            <person name="Kim H."/>
            <person name="Kim K.W."/>
            <person name="Kim H.J."/>
            <person name="Cho S."/>
            <person name="Li N."/>
            <person name="Huang Y."/>
            <person name="Bruford M.W."/>
            <person name="Zhan X."/>
            <person name="Dixon A."/>
            <person name="Bertelsen M.F."/>
            <person name="Derryberry E."/>
            <person name="Warren W."/>
            <person name="Wilson R.K."/>
            <person name="Li S."/>
            <person name="Ray D.A."/>
            <person name="Green R.E."/>
            <person name="O'Brien S.J."/>
            <person name="Griffin D."/>
            <person name="Johnson W.E."/>
            <person name="Haussler D."/>
            <person name="Ryder O.A."/>
            <person name="Willerslev E."/>
            <person name="Graves G.R."/>
            <person name="Alstrom P."/>
            <person name="Fjeldsa J."/>
            <person name="Mindell D.P."/>
            <person name="Edwards S.V."/>
            <person name="Braun E.L."/>
            <person name="Rahbek C."/>
            <person name="Burt D.W."/>
            <person name="Houde P."/>
            <person name="Zhang Y."/>
            <person name="Yang H."/>
            <person name="Wang J."/>
            <person name="Jarvis E.D."/>
            <person name="Gilbert M.T."/>
            <person name="Wang J."/>
        </authorList>
    </citation>
    <scope>NUCLEOTIDE SEQUENCE [LARGE SCALE GENOMIC DNA]</scope>
</reference>
<dbReference type="InterPro" id="IPR003024">
    <property type="entry name" value="Na/HCO3_transpt"/>
</dbReference>
<dbReference type="FunFam" id="1.10.287.570:FF:000001">
    <property type="entry name" value="Anion exchange protein"/>
    <property type="match status" value="1"/>
</dbReference>
<evidence type="ECO:0000259" key="16">
    <source>
        <dbReference type="Pfam" id="PF00955"/>
    </source>
</evidence>
<evidence type="ECO:0000256" key="3">
    <source>
        <dbReference type="ARBA" id="ARBA00022448"/>
    </source>
</evidence>
<evidence type="ECO:0000256" key="4">
    <source>
        <dbReference type="ARBA" id="ARBA00022475"/>
    </source>
</evidence>
<keyword evidence="10 15" id="KW-0472">Membrane</keyword>
<dbReference type="PANTHER" id="PTHR11453:SF10">
    <property type="entry name" value="ELECTROGENIC SODIUM BICARBONATE COTRANSPORTER 1"/>
    <property type="match status" value="1"/>
</dbReference>
<evidence type="ECO:0000256" key="12">
    <source>
        <dbReference type="ARBA" id="ARBA00035820"/>
    </source>
</evidence>
<feature type="transmembrane region" description="Helical" evidence="15">
    <location>
        <begin position="775"/>
        <end position="794"/>
    </location>
</feature>
<dbReference type="Pfam" id="PF00955">
    <property type="entry name" value="HCO3_cotransp"/>
    <property type="match status" value="1"/>
</dbReference>
<dbReference type="PRINTS" id="PR01231">
    <property type="entry name" value="HCO3TRNSPORT"/>
</dbReference>
<feature type="transmembrane region" description="Helical" evidence="15">
    <location>
        <begin position="801"/>
        <end position="820"/>
    </location>
</feature>
<feature type="non-terminal residue" evidence="18">
    <location>
        <position position="1"/>
    </location>
</feature>
<dbReference type="PRINTS" id="PR01232">
    <property type="entry name" value="NAHCO3TRSPRT"/>
</dbReference>
<comment type="catalytic activity">
    <reaction evidence="12">
        <text>3 hydrogencarbonate(out) + Na(+)(out) = 3 hydrogencarbonate(in) + Na(+)(in)</text>
        <dbReference type="Rhea" id="RHEA:72219"/>
        <dbReference type="ChEBI" id="CHEBI:17544"/>
        <dbReference type="ChEBI" id="CHEBI:29101"/>
    </reaction>
</comment>
<evidence type="ECO:0000259" key="17">
    <source>
        <dbReference type="Pfam" id="PF07565"/>
    </source>
</evidence>
<evidence type="ECO:0000256" key="10">
    <source>
        <dbReference type="ARBA" id="ARBA00023136"/>
    </source>
</evidence>
<evidence type="ECO:0000256" key="15">
    <source>
        <dbReference type="RuleBase" id="RU362035"/>
    </source>
</evidence>
<name>A0A0A0AKB8_CHAVO</name>
<evidence type="ECO:0000256" key="9">
    <source>
        <dbReference type="ARBA" id="ARBA00023065"/>
    </source>
</evidence>
<evidence type="ECO:0000256" key="1">
    <source>
        <dbReference type="ARBA" id="ARBA00004554"/>
    </source>
</evidence>
<dbReference type="GO" id="GO:0005452">
    <property type="term" value="F:solute:inorganic anion antiporter activity"/>
    <property type="evidence" value="ECO:0007669"/>
    <property type="project" value="InterPro"/>
</dbReference>
<evidence type="ECO:0000256" key="2">
    <source>
        <dbReference type="ARBA" id="ARBA00010993"/>
    </source>
</evidence>
<evidence type="ECO:0000256" key="5">
    <source>
        <dbReference type="ARBA" id="ARBA00022692"/>
    </source>
</evidence>
<dbReference type="NCBIfam" id="TIGR00834">
    <property type="entry name" value="ae"/>
    <property type="match status" value="1"/>
</dbReference>
<dbReference type="Gene3D" id="3.40.930.10">
    <property type="entry name" value="Mannitol-specific EII, Chain A"/>
    <property type="match status" value="1"/>
</dbReference>
<dbReference type="InterPro" id="IPR016152">
    <property type="entry name" value="PTrfase/Anion_transptr"/>
</dbReference>
<dbReference type="GO" id="GO:0051453">
    <property type="term" value="P:regulation of intracellular pH"/>
    <property type="evidence" value="ECO:0007669"/>
    <property type="project" value="TreeGrafter"/>
</dbReference>
<comment type="function">
    <text evidence="14">Electrogenic sodium/bicarbonate cotransporter with a Na(+):HCO3(-) stoichiometry varying from 1:2 to 1:3. May regulate bicarbonate influx/efflux at the basolateral membrane of cells and regulate intracellular pH.</text>
</comment>
<feature type="transmembrane region" description="Helical" evidence="15">
    <location>
        <begin position="675"/>
        <end position="694"/>
    </location>
</feature>
<dbReference type="EMBL" id="KL872066">
    <property type="protein sequence ID" value="KGL94496.1"/>
    <property type="molecule type" value="Genomic_DNA"/>
</dbReference>
<evidence type="ECO:0000313" key="18">
    <source>
        <dbReference type="EMBL" id="KGL94496.1"/>
    </source>
</evidence>
<feature type="domain" description="Bicarbonate transporter-like transmembrane" evidence="16">
    <location>
        <begin position="350"/>
        <end position="903"/>
    </location>
</feature>
<proteinExistence type="inferred from homology"/>
<dbReference type="GO" id="GO:0016323">
    <property type="term" value="C:basolateral plasma membrane"/>
    <property type="evidence" value="ECO:0007669"/>
    <property type="project" value="UniProtKB-SubCell"/>
</dbReference>